<evidence type="ECO:0000313" key="2">
    <source>
        <dbReference type="EMBL" id="WOJ92921.1"/>
    </source>
</evidence>
<keyword evidence="3" id="KW-1185">Reference proteome</keyword>
<evidence type="ECO:0000313" key="3">
    <source>
        <dbReference type="Proteomes" id="UP001626537"/>
    </source>
</evidence>
<gene>
    <name evidence="2" type="ORF">R0135_14155</name>
</gene>
<sequence length="171" mass="18318">MATTSRTTDKNPKNPDTPSITPLRKATCKSLEGRGKLGYELGTDDSGSLHWRISRNSGGGFFSDEWVPFAAIRSALEDWPVEKPMTSFVLRSLFQGKSANNASFLLATLLAEGVVVLIEGKRRQYTLGDIAGFLATVATAAHSGPGKASAKPKAKARSRMAKAPKAARQPK</sequence>
<protein>
    <submittedName>
        <fullName evidence="2">Uncharacterized protein</fullName>
    </submittedName>
</protein>
<feature type="region of interest" description="Disordered" evidence="1">
    <location>
        <begin position="141"/>
        <end position="171"/>
    </location>
</feature>
<feature type="compositionally biased region" description="Basic residues" evidence="1">
    <location>
        <begin position="150"/>
        <end position="162"/>
    </location>
</feature>
<name>A0ABZ0I170_9GAMM</name>
<organism evidence="2 3">
    <name type="scientific">Congregibacter variabilis</name>
    <dbReference type="NCBI Taxonomy" id="3081200"/>
    <lineage>
        <taxon>Bacteria</taxon>
        <taxon>Pseudomonadati</taxon>
        <taxon>Pseudomonadota</taxon>
        <taxon>Gammaproteobacteria</taxon>
        <taxon>Cellvibrionales</taxon>
        <taxon>Halieaceae</taxon>
        <taxon>Congregibacter</taxon>
    </lineage>
</organism>
<dbReference type="EMBL" id="CP136864">
    <property type="protein sequence ID" value="WOJ92921.1"/>
    <property type="molecule type" value="Genomic_DNA"/>
</dbReference>
<evidence type="ECO:0000256" key="1">
    <source>
        <dbReference type="SAM" id="MobiDB-lite"/>
    </source>
</evidence>
<feature type="region of interest" description="Disordered" evidence="1">
    <location>
        <begin position="1"/>
        <end position="23"/>
    </location>
</feature>
<proteinExistence type="predicted"/>
<dbReference type="RefSeq" id="WP_407347579.1">
    <property type="nucleotide sequence ID" value="NZ_CP136864.1"/>
</dbReference>
<reference evidence="2 3" key="1">
    <citation type="submission" date="2023-10" db="EMBL/GenBank/DDBJ databases">
        <title>Two novel species belonging to the OM43/NOR5 clade.</title>
        <authorList>
            <person name="Park M."/>
        </authorList>
    </citation>
    <scope>NUCLEOTIDE SEQUENCE [LARGE SCALE GENOMIC DNA]</scope>
    <source>
        <strain evidence="2 3">IMCC43200</strain>
    </source>
</reference>
<accession>A0ABZ0I170</accession>
<dbReference type="Proteomes" id="UP001626537">
    <property type="component" value="Chromosome"/>
</dbReference>